<organism evidence="1 2">
    <name type="scientific">Paraglomus brasilianum</name>
    <dbReference type="NCBI Taxonomy" id="144538"/>
    <lineage>
        <taxon>Eukaryota</taxon>
        <taxon>Fungi</taxon>
        <taxon>Fungi incertae sedis</taxon>
        <taxon>Mucoromycota</taxon>
        <taxon>Glomeromycotina</taxon>
        <taxon>Glomeromycetes</taxon>
        <taxon>Paraglomerales</taxon>
        <taxon>Paraglomeraceae</taxon>
        <taxon>Paraglomus</taxon>
    </lineage>
</organism>
<gene>
    <name evidence="1" type="ORF">PBRASI_LOCUS2075</name>
</gene>
<accession>A0A9N8WMW3</accession>
<proteinExistence type="predicted"/>
<name>A0A9N8WMW3_9GLOM</name>
<dbReference type="EMBL" id="CAJVPI010000152">
    <property type="protein sequence ID" value="CAG8490423.1"/>
    <property type="molecule type" value="Genomic_DNA"/>
</dbReference>
<sequence length="67" mass="7506">MVTKETPISSFSLSSILSCDPNSWGCLSDWEIQFIEEIPGCTRNEAHRNLGIELSILLKNPPKSSRQ</sequence>
<evidence type="ECO:0000313" key="1">
    <source>
        <dbReference type="EMBL" id="CAG8490423.1"/>
    </source>
</evidence>
<dbReference type="Proteomes" id="UP000789739">
    <property type="component" value="Unassembled WGS sequence"/>
</dbReference>
<comment type="caution">
    <text evidence="1">The sequence shown here is derived from an EMBL/GenBank/DDBJ whole genome shotgun (WGS) entry which is preliminary data.</text>
</comment>
<dbReference type="AlphaFoldDB" id="A0A9N8WMW3"/>
<evidence type="ECO:0000313" key="2">
    <source>
        <dbReference type="Proteomes" id="UP000789739"/>
    </source>
</evidence>
<dbReference type="PROSITE" id="PS51257">
    <property type="entry name" value="PROKAR_LIPOPROTEIN"/>
    <property type="match status" value="1"/>
</dbReference>
<protein>
    <submittedName>
        <fullName evidence="1">1668_t:CDS:1</fullName>
    </submittedName>
</protein>
<feature type="non-terminal residue" evidence="1">
    <location>
        <position position="67"/>
    </location>
</feature>
<reference evidence="1" key="1">
    <citation type="submission" date="2021-06" db="EMBL/GenBank/DDBJ databases">
        <authorList>
            <person name="Kallberg Y."/>
            <person name="Tangrot J."/>
            <person name="Rosling A."/>
        </authorList>
    </citation>
    <scope>NUCLEOTIDE SEQUENCE</scope>
    <source>
        <strain evidence="1">BR232B</strain>
    </source>
</reference>
<dbReference type="OrthoDB" id="2402052at2759"/>
<keyword evidence="2" id="KW-1185">Reference proteome</keyword>